<evidence type="ECO:0000313" key="3">
    <source>
        <dbReference type="WBParaSite" id="HPBE_0001343201-mRNA-1"/>
    </source>
</evidence>
<evidence type="ECO:0000313" key="2">
    <source>
        <dbReference type="Proteomes" id="UP000050761"/>
    </source>
</evidence>
<dbReference type="WBParaSite" id="HPBE_0001343201-mRNA-1">
    <property type="protein sequence ID" value="HPBE_0001343201-mRNA-1"/>
    <property type="gene ID" value="HPBE_0001343201"/>
</dbReference>
<reference evidence="3" key="2">
    <citation type="submission" date="2019-09" db="UniProtKB">
        <authorList>
            <consortium name="WormBaseParasite"/>
        </authorList>
    </citation>
    <scope>IDENTIFICATION</scope>
</reference>
<name>A0A183FXW8_HELPZ</name>
<dbReference type="EMBL" id="UZAH01027915">
    <property type="protein sequence ID" value="VDO96138.1"/>
    <property type="molecule type" value="Genomic_DNA"/>
</dbReference>
<proteinExistence type="predicted"/>
<evidence type="ECO:0000313" key="1">
    <source>
        <dbReference type="EMBL" id="VDO96138.1"/>
    </source>
</evidence>
<dbReference type="Proteomes" id="UP000050761">
    <property type="component" value="Unassembled WGS sequence"/>
</dbReference>
<reference evidence="1 2" key="1">
    <citation type="submission" date="2018-11" db="EMBL/GenBank/DDBJ databases">
        <authorList>
            <consortium name="Pathogen Informatics"/>
        </authorList>
    </citation>
    <scope>NUCLEOTIDE SEQUENCE [LARGE SCALE GENOMIC DNA]</scope>
</reference>
<keyword evidence="2" id="KW-1185">Reference proteome</keyword>
<organism evidence="2 3">
    <name type="scientific">Heligmosomoides polygyrus</name>
    <name type="common">Parasitic roundworm</name>
    <dbReference type="NCBI Taxonomy" id="6339"/>
    <lineage>
        <taxon>Eukaryota</taxon>
        <taxon>Metazoa</taxon>
        <taxon>Ecdysozoa</taxon>
        <taxon>Nematoda</taxon>
        <taxon>Chromadorea</taxon>
        <taxon>Rhabditida</taxon>
        <taxon>Rhabditina</taxon>
        <taxon>Rhabditomorpha</taxon>
        <taxon>Strongyloidea</taxon>
        <taxon>Heligmosomidae</taxon>
        <taxon>Heligmosomoides</taxon>
    </lineage>
</organism>
<sequence length="83" mass="9590">MEDRCRAYTRPFASQSQVTHGVKMTCAVALWQVALQARARIDPIDRVGIHARANREFHYPGSTNSTYPEYLMAQHFYEIKCMP</sequence>
<accession>A0A3P8D6I3</accession>
<gene>
    <name evidence="1" type="ORF">HPBE_LOCUS13433</name>
</gene>
<accession>A0A183FXW8</accession>
<protein>
    <submittedName>
        <fullName evidence="3">SCP domain-containing protein</fullName>
    </submittedName>
</protein>
<dbReference type="AlphaFoldDB" id="A0A183FXW8"/>